<feature type="compositionally biased region" description="Low complexity" evidence="1">
    <location>
        <begin position="22"/>
        <end position="41"/>
    </location>
</feature>
<evidence type="ECO:0000313" key="3">
    <source>
        <dbReference type="Proteomes" id="UP000028725"/>
    </source>
</evidence>
<gene>
    <name evidence="2" type="ORF">DB31_5777</name>
</gene>
<feature type="compositionally biased region" description="Gly residues" evidence="1">
    <location>
        <begin position="12"/>
        <end position="21"/>
    </location>
</feature>
<feature type="region of interest" description="Disordered" evidence="1">
    <location>
        <begin position="1"/>
        <end position="42"/>
    </location>
</feature>
<sequence>MGVAASGTRFPCGGGTGGRHGTGNYQGAAPEAAGRPGATEGQHVEVAAGQRVQRGVAQ</sequence>
<dbReference type="STRING" id="394096.DB31_5777"/>
<evidence type="ECO:0000313" key="2">
    <source>
        <dbReference type="EMBL" id="KFE70735.1"/>
    </source>
</evidence>
<name>A0A085WSS2_9BACT</name>
<dbReference type="AlphaFoldDB" id="A0A085WSS2"/>
<evidence type="ECO:0000256" key="1">
    <source>
        <dbReference type="SAM" id="MobiDB-lite"/>
    </source>
</evidence>
<accession>A0A085WSS2</accession>
<keyword evidence="3" id="KW-1185">Reference proteome</keyword>
<reference evidence="2 3" key="1">
    <citation type="submission" date="2014-04" db="EMBL/GenBank/DDBJ databases">
        <title>Genome assembly of Hyalangium minutum DSM 14724.</title>
        <authorList>
            <person name="Sharma G."/>
            <person name="Subramanian S."/>
        </authorList>
    </citation>
    <scope>NUCLEOTIDE SEQUENCE [LARGE SCALE GENOMIC DNA]</scope>
    <source>
        <strain evidence="2 3">DSM 14724</strain>
    </source>
</reference>
<organism evidence="2 3">
    <name type="scientific">Hyalangium minutum</name>
    <dbReference type="NCBI Taxonomy" id="394096"/>
    <lineage>
        <taxon>Bacteria</taxon>
        <taxon>Pseudomonadati</taxon>
        <taxon>Myxococcota</taxon>
        <taxon>Myxococcia</taxon>
        <taxon>Myxococcales</taxon>
        <taxon>Cystobacterineae</taxon>
        <taxon>Archangiaceae</taxon>
        <taxon>Hyalangium</taxon>
    </lineage>
</organism>
<dbReference type="EMBL" id="JMCB01000003">
    <property type="protein sequence ID" value="KFE70735.1"/>
    <property type="molecule type" value="Genomic_DNA"/>
</dbReference>
<dbReference type="Proteomes" id="UP000028725">
    <property type="component" value="Unassembled WGS sequence"/>
</dbReference>
<protein>
    <submittedName>
        <fullName evidence="2">Uncharacterized protein</fullName>
    </submittedName>
</protein>
<proteinExistence type="predicted"/>
<comment type="caution">
    <text evidence="2">The sequence shown here is derived from an EMBL/GenBank/DDBJ whole genome shotgun (WGS) entry which is preliminary data.</text>
</comment>